<accession>A0A4R2GZG6</accession>
<dbReference type="AlphaFoldDB" id="A0A4R2GZG6"/>
<evidence type="ECO:0000313" key="1">
    <source>
        <dbReference type="EMBL" id="TCO17198.1"/>
    </source>
</evidence>
<gene>
    <name evidence="1" type="ORF">EV652_11826</name>
</gene>
<dbReference type="EMBL" id="SLWN01000018">
    <property type="protein sequence ID" value="TCO17198.1"/>
    <property type="molecule type" value="Genomic_DNA"/>
</dbReference>
<sequence>MTLESRWRDDHRVTISVMVSPIRGLPIPRPTGRVGVLAIRALDDLAGGADHYRITSSVSVRDQPRLSITVVGADELRAEVERWLAGFLGDADHCDG</sequence>
<protein>
    <submittedName>
        <fullName evidence="1">Uncharacterized protein</fullName>
    </submittedName>
</protein>
<evidence type="ECO:0000313" key="2">
    <source>
        <dbReference type="Proteomes" id="UP000294508"/>
    </source>
</evidence>
<comment type="caution">
    <text evidence="1">The sequence shown here is derived from an EMBL/GenBank/DDBJ whole genome shotgun (WGS) entry which is preliminary data.</text>
</comment>
<keyword evidence="2" id="KW-1185">Reference proteome</keyword>
<reference evidence="1 2" key="1">
    <citation type="journal article" date="2015" name="Stand. Genomic Sci.">
        <title>Genomic Encyclopedia of Bacterial and Archaeal Type Strains, Phase III: the genomes of soil and plant-associated and newly described type strains.</title>
        <authorList>
            <person name="Whitman W.B."/>
            <person name="Woyke T."/>
            <person name="Klenk H.P."/>
            <person name="Zhou Y."/>
            <person name="Lilburn T.G."/>
            <person name="Beck B.J."/>
            <person name="De Vos P."/>
            <person name="Vandamme P."/>
            <person name="Eisen J.A."/>
            <person name="Garrity G."/>
            <person name="Hugenholtz P."/>
            <person name="Kyrpides N.C."/>
        </authorList>
    </citation>
    <scope>NUCLEOTIDE SEQUENCE [LARGE SCALE GENOMIC DNA]</scope>
    <source>
        <strain evidence="1 2">VKM Ac-2572</strain>
    </source>
</reference>
<organism evidence="1 2">
    <name type="scientific">Kribbella steppae</name>
    <dbReference type="NCBI Taxonomy" id="2512223"/>
    <lineage>
        <taxon>Bacteria</taxon>
        <taxon>Bacillati</taxon>
        <taxon>Actinomycetota</taxon>
        <taxon>Actinomycetes</taxon>
        <taxon>Propionibacteriales</taxon>
        <taxon>Kribbellaceae</taxon>
        <taxon>Kribbella</taxon>
    </lineage>
</organism>
<dbReference type="Proteomes" id="UP000294508">
    <property type="component" value="Unassembled WGS sequence"/>
</dbReference>
<name>A0A4R2GZG6_9ACTN</name>
<proteinExistence type="predicted"/>